<dbReference type="GO" id="GO:0046872">
    <property type="term" value="F:metal ion binding"/>
    <property type="evidence" value="ECO:0007669"/>
    <property type="project" value="UniProtKB-KW"/>
</dbReference>
<dbReference type="Gene3D" id="3.20.20.70">
    <property type="entry name" value="Aldolase class I"/>
    <property type="match status" value="1"/>
</dbReference>
<dbReference type="Pfam" id="PF04055">
    <property type="entry name" value="Radical_SAM"/>
    <property type="match status" value="1"/>
</dbReference>
<keyword evidence="7" id="KW-1185">Reference proteome</keyword>
<name>A0A5J4JZD5_9CHLR</name>
<dbReference type="SFLD" id="SFLDS00029">
    <property type="entry name" value="Radical_SAM"/>
    <property type="match status" value="1"/>
</dbReference>
<dbReference type="InterPro" id="IPR007197">
    <property type="entry name" value="rSAM"/>
</dbReference>
<keyword evidence="3" id="KW-0408">Iron</keyword>
<dbReference type="RefSeq" id="WP_151727275.1">
    <property type="nucleotide sequence ID" value="NZ_BKZV01000001.1"/>
</dbReference>
<proteinExistence type="predicted"/>
<dbReference type="SUPFAM" id="SSF102114">
    <property type="entry name" value="Radical SAM enzymes"/>
    <property type="match status" value="1"/>
</dbReference>
<organism evidence="6 7">
    <name type="scientific">Thermogemmatispora aurantia</name>
    <dbReference type="NCBI Taxonomy" id="2045279"/>
    <lineage>
        <taxon>Bacteria</taxon>
        <taxon>Bacillati</taxon>
        <taxon>Chloroflexota</taxon>
        <taxon>Ktedonobacteria</taxon>
        <taxon>Thermogemmatisporales</taxon>
        <taxon>Thermogemmatisporaceae</taxon>
        <taxon>Thermogemmatispora</taxon>
    </lineage>
</organism>
<evidence type="ECO:0000256" key="3">
    <source>
        <dbReference type="ARBA" id="ARBA00023004"/>
    </source>
</evidence>
<keyword evidence="4" id="KW-0411">Iron-sulfur</keyword>
<keyword evidence="2" id="KW-0479">Metal-binding</keyword>
<keyword evidence="1" id="KW-0949">S-adenosyl-L-methionine</keyword>
<dbReference type="InterPro" id="IPR013785">
    <property type="entry name" value="Aldolase_TIM"/>
</dbReference>
<dbReference type="GO" id="GO:0051536">
    <property type="term" value="F:iron-sulfur cluster binding"/>
    <property type="evidence" value="ECO:0007669"/>
    <property type="project" value="UniProtKB-KW"/>
</dbReference>
<evidence type="ECO:0000313" key="6">
    <source>
        <dbReference type="EMBL" id="GER82404.1"/>
    </source>
</evidence>
<dbReference type="CDD" id="cd01335">
    <property type="entry name" value="Radical_SAM"/>
    <property type="match status" value="1"/>
</dbReference>
<protein>
    <recommendedName>
        <fullName evidence="5">Radical SAM core domain-containing protein</fullName>
    </recommendedName>
</protein>
<evidence type="ECO:0000256" key="1">
    <source>
        <dbReference type="ARBA" id="ARBA00022691"/>
    </source>
</evidence>
<dbReference type="InterPro" id="IPR058240">
    <property type="entry name" value="rSAM_sf"/>
</dbReference>
<dbReference type="AlphaFoldDB" id="A0A5J4JZD5"/>
<reference evidence="6 7" key="1">
    <citation type="journal article" date="2019" name="Int. J. Syst. Evol. Microbiol.">
        <title>Thermogemmatispora aurantia sp. nov. and Thermogemmatispora argillosa sp. nov., within the class Ktedonobacteria, and emended description of the genus Thermogemmatispora.</title>
        <authorList>
            <person name="Zheng Y."/>
            <person name="Wang C.M."/>
            <person name="Sakai Y."/>
            <person name="Abe K."/>
            <person name="Yokota A."/>
            <person name="Yabe S."/>
        </authorList>
    </citation>
    <scope>NUCLEOTIDE SEQUENCE [LARGE SCALE GENOMIC DNA]</scope>
    <source>
        <strain evidence="6 7">A1-2</strain>
    </source>
</reference>
<feature type="domain" description="Radical SAM core" evidence="5">
    <location>
        <begin position="10"/>
        <end position="133"/>
    </location>
</feature>
<dbReference type="EMBL" id="BKZV01000001">
    <property type="protein sequence ID" value="GER82404.1"/>
    <property type="molecule type" value="Genomic_DNA"/>
</dbReference>
<evidence type="ECO:0000313" key="7">
    <source>
        <dbReference type="Proteomes" id="UP000334820"/>
    </source>
</evidence>
<evidence type="ECO:0000256" key="4">
    <source>
        <dbReference type="ARBA" id="ARBA00023014"/>
    </source>
</evidence>
<comment type="caution">
    <text evidence="6">The sequence shown here is derived from an EMBL/GenBank/DDBJ whole genome shotgun (WGS) entry which is preliminary data.</text>
</comment>
<dbReference type="PANTHER" id="PTHR11228">
    <property type="entry name" value="RADICAL SAM DOMAIN PROTEIN"/>
    <property type="match status" value="1"/>
</dbReference>
<accession>A0A5J4JZD5</accession>
<evidence type="ECO:0000259" key="5">
    <source>
        <dbReference type="Pfam" id="PF04055"/>
    </source>
</evidence>
<gene>
    <name evidence="6" type="ORF">KTAU_10410</name>
</gene>
<dbReference type="GO" id="GO:0003824">
    <property type="term" value="F:catalytic activity"/>
    <property type="evidence" value="ECO:0007669"/>
    <property type="project" value="InterPro"/>
</dbReference>
<dbReference type="Proteomes" id="UP000334820">
    <property type="component" value="Unassembled WGS sequence"/>
</dbReference>
<sequence>MFIRPHSLAIITTHQCTAACDHCCFTCSPYVTKSLRYERMEQLIDEAAQIPSLCVISFTGGECFLLGDKLDALISRASGYGLVTRCVTNGYWAVTPKAAEQRVAKLVKAGLKEINFSTGTFHSRYIPVQRVINAACACVQAGLTTLINIEICNESDFKPELITEHPVLAEYIANRSLTVQRSVWIEAEGISPVTHPEEHSRFNPDRKSGCQTILNVLAVTPDEHLVACCGLHLERIPDLHLGSVSQKSIRQVLDEAPDDFLKIWIHVEGPERILEFVKRYVPDYELPVHSAHPCETCLRLHKDKVARTVIREHYREVEDEVVSLYLAGMASNALNTAVLRQYQGQQTLATDEA</sequence>
<dbReference type="PANTHER" id="PTHR11228:SF34">
    <property type="entry name" value="TUNGSTEN-CONTAINING ALDEHYDE FERREDOXIN OXIDOREDUCTASE COFACTOR MODIFYING PROTEIN"/>
    <property type="match status" value="1"/>
</dbReference>
<evidence type="ECO:0000256" key="2">
    <source>
        <dbReference type="ARBA" id="ARBA00022723"/>
    </source>
</evidence>
<dbReference type="InterPro" id="IPR050377">
    <property type="entry name" value="Radical_SAM_PqqE_MftC-like"/>
</dbReference>